<dbReference type="Gene3D" id="3.80.30.20">
    <property type="entry name" value="tm_1862 like domain"/>
    <property type="match status" value="1"/>
</dbReference>
<organism evidence="18 19">
    <name type="scientific">Aeromonas cavernicola</name>
    <dbReference type="NCBI Taxonomy" id="1006623"/>
    <lineage>
        <taxon>Bacteria</taxon>
        <taxon>Pseudomonadati</taxon>
        <taxon>Pseudomonadota</taxon>
        <taxon>Gammaproteobacteria</taxon>
        <taxon>Aeromonadales</taxon>
        <taxon>Aeromonadaceae</taxon>
        <taxon>Aeromonas</taxon>
    </lineage>
</organism>
<keyword evidence="3 14" id="KW-0963">Cytoplasm</keyword>
<evidence type="ECO:0000256" key="2">
    <source>
        <dbReference type="ARBA" id="ARBA00022485"/>
    </source>
</evidence>
<dbReference type="NCBIfam" id="TIGR01574">
    <property type="entry name" value="miaB-methiolase"/>
    <property type="match status" value="1"/>
</dbReference>
<reference evidence="18 19" key="1">
    <citation type="submission" date="2017-11" db="EMBL/GenBank/DDBJ databases">
        <title>Draft genome sequence of environmental isolate Aeromonas cavernicola sp. nov. MDC 2508.</title>
        <authorList>
            <person name="Colston S.M."/>
            <person name="Navarro A."/>
            <person name="Martinez-Murcia A.J."/>
            <person name="Graf J."/>
        </authorList>
    </citation>
    <scope>NUCLEOTIDE SEQUENCE [LARGE SCALE GENOMIC DNA]</scope>
    <source>
        <strain evidence="18 19">MDC 2508</strain>
    </source>
</reference>
<dbReference type="GO" id="GO:0035597">
    <property type="term" value="F:tRNA-2-methylthio-N(6)-dimethylallyladenosine(37) synthase activity"/>
    <property type="evidence" value="ECO:0007669"/>
    <property type="project" value="UniProtKB-EC"/>
</dbReference>
<feature type="binding site" evidence="14">
    <location>
        <position position="157"/>
    </location>
    <ligand>
        <name>[4Fe-4S] cluster</name>
        <dbReference type="ChEBI" id="CHEBI:49883"/>
        <label>2</label>
        <note>4Fe-4S-S-AdoMet</note>
    </ligand>
</feature>
<accession>A0A2H9U4W1</accession>
<dbReference type="InterPro" id="IPR058240">
    <property type="entry name" value="rSAM_sf"/>
</dbReference>
<evidence type="ECO:0000313" key="18">
    <source>
        <dbReference type="EMBL" id="PJG59057.1"/>
    </source>
</evidence>
<evidence type="ECO:0000256" key="11">
    <source>
        <dbReference type="ARBA" id="ARBA00050926"/>
    </source>
</evidence>
<dbReference type="CDD" id="cd01335">
    <property type="entry name" value="Radical_SAM"/>
    <property type="match status" value="1"/>
</dbReference>
<evidence type="ECO:0000259" key="17">
    <source>
        <dbReference type="PROSITE" id="PS51918"/>
    </source>
</evidence>
<feature type="binding site" evidence="14">
    <location>
        <position position="164"/>
    </location>
    <ligand>
        <name>[4Fe-4S] cluster</name>
        <dbReference type="ChEBI" id="CHEBI:49883"/>
        <label>2</label>
        <note>4Fe-4S-S-AdoMet</note>
    </ligand>
</feature>
<evidence type="ECO:0000256" key="8">
    <source>
        <dbReference type="ARBA" id="ARBA00023004"/>
    </source>
</evidence>
<dbReference type="GO" id="GO:0046872">
    <property type="term" value="F:metal ion binding"/>
    <property type="evidence" value="ECO:0007669"/>
    <property type="project" value="UniProtKB-KW"/>
</dbReference>
<dbReference type="SFLD" id="SFLDG01061">
    <property type="entry name" value="methylthiotransferase"/>
    <property type="match status" value="1"/>
</dbReference>
<comment type="cofactor">
    <cofactor evidence="14">
        <name>[4Fe-4S] cluster</name>
        <dbReference type="ChEBI" id="CHEBI:49883"/>
    </cofactor>
    <text evidence="14">Binds 2 [4Fe-4S] clusters. One cluster is coordinated with 3 cysteines and an exchangeable S-adenosyl-L-methionine.</text>
</comment>
<dbReference type="GO" id="GO:0005829">
    <property type="term" value="C:cytosol"/>
    <property type="evidence" value="ECO:0007669"/>
    <property type="project" value="TreeGrafter"/>
</dbReference>
<dbReference type="HAMAP" id="MF_01864">
    <property type="entry name" value="tRNA_metthiotr_MiaB"/>
    <property type="match status" value="1"/>
</dbReference>
<dbReference type="InterPro" id="IPR002792">
    <property type="entry name" value="TRAM_dom"/>
</dbReference>
<evidence type="ECO:0000256" key="7">
    <source>
        <dbReference type="ARBA" id="ARBA00022723"/>
    </source>
</evidence>
<dbReference type="RefSeq" id="WP_100293884.1">
    <property type="nucleotide sequence ID" value="NZ_PGGC01000080.1"/>
</dbReference>
<dbReference type="InterPro" id="IPR006638">
    <property type="entry name" value="Elp3/MiaA/NifB-like_rSAM"/>
</dbReference>
<comment type="catalytic activity">
    <reaction evidence="12">
        <text>2-thio-N(6)-dimethylallyladenosine(37) in tRNA + S-adenosyl-L-methionine = 2-methylsulfanyl-N(6)-dimethylallyladenosine(37) in tRNA + S-adenosyl-L-homocysteine + H(+)</text>
        <dbReference type="Rhea" id="RHEA:37063"/>
        <dbReference type="Rhea" id="RHEA-COMP:10376"/>
        <dbReference type="Rhea" id="RHEA-COMP:10377"/>
        <dbReference type="ChEBI" id="CHEBI:15378"/>
        <dbReference type="ChEBI" id="CHEBI:57856"/>
        <dbReference type="ChEBI" id="CHEBI:59789"/>
        <dbReference type="ChEBI" id="CHEBI:74416"/>
        <dbReference type="ChEBI" id="CHEBI:74417"/>
    </reaction>
    <physiologicalReaction direction="left-to-right" evidence="12">
        <dbReference type="Rhea" id="RHEA:37064"/>
    </physiologicalReaction>
</comment>
<feature type="binding site" evidence="14">
    <location>
        <position position="12"/>
    </location>
    <ligand>
        <name>[4Fe-4S] cluster</name>
        <dbReference type="ChEBI" id="CHEBI:49883"/>
        <label>1</label>
    </ligand>
</feature>
<dbReference type="Gene3D" id="3.40.50.12160">
    <property type="entry name" value="Methylthiotransferase, N-terminal domain"/>
    <property type="match status" value="1"/>
</dbReference>
<keyword evidence="19" id="KW-1185">Reference proteome</keyword>
<dbReference type="Proteomes" id="UP000235861">
    <property type="component" value="Unassembled WGS sequence"/>
</dbReference>
<feature type="binding site" evidence="14">
    <location>
        <position position="83"/>
    </location>
    <ligand>
        <name>[4Fe-4S] cluster</name>
        <dbReference type="ChEBI" id="CHEBI:49883"/>
        <label>1</label>
    </ligand>
</feature>
<dbReference type="PROSITE" id="PS50926">
    <property type="entry name" value="TRAM"/>
    <property type="match status" value="1"/>
</dbReference>
<dbReference type="SUPFAM" id="SSF102114">
    <property type="entry name" value="Radical SAM enzymes"/>
    <property type="match status" value="1"/>
</dbReference>
<dbReference type="SMART" id="SM00729">
    <property type="entry name" value="Elp3"/>
    <property type="match status" value="1"/>
</dbReference>
<protein>
    <recommendedName>
        <fullName evidence="10 14">tRNA-2-methylthio-N(6)-dimethylallyladenosine synthase</fullName>
        <ecNumber evidence="10 14">2.8.4.3</ecNumber>
    </recommendedName>
    <alternativeName>
        <fullName evidence="14">(Dimethylallyl)adenosine tRNA methylthiotransferase MiaB</fullName>
    </alternativeName>
    <alternativeName>
        <fullName evidence="14">tRNA-i(6)A37 methylthiotransferase</fullName>
    </alternativeName>
</protein>
<keyword evidence="8 14" id="KW-0408">Iron</keyword>
<keyword evidence="7 14" id="KW-0479">Metal-binding</keyword>
<feature type="domain" description="MTTase N-terminal" evidence="16">
    <location>
        <begin position="3"/>
        <end position="120"/>
    </location>
</feature>
<feature type="binding site" evidence="14">
    <location>
        <position position="49"/>
    </location>
    <ligand>
        <name>[4Fe-4S] cluster</name>
        <dbReference type="ChEBI" id="CHEBI:49883"/>
        <label>1</label>
    </ligand>
</feature>
<evidence type="ECO:0000256" key="6">
    <source>
        <dbReference type="ARBA" id="ARBA00022694"/>
    </source>
</evidence>
<dbReference type="FunFam" id="3.40.50.12160:FF:000001">
    <property type="entry name" value="tRNA-2-methylthio-N(6)-dimethylallyladenosine synthase"/>
    <property type="match status" value="1"/>
</dbReference>
<dbReference type="InterPro" id="IPR023404">
    <property type="entry name" value="rSAM_horseshoe"/>
</dbReference>
<keyword evidence="4 14" id="KW-0808">Transferase</keyword>
<dbReference type="NCBIfam" id="TIGR00089">
    <property type="entry name" value="MiaB/RimO family radical SAM methylthiotransferase"/>
    <property type="match status" value="1"/>
</dbReference>
<comment type="similarity">
    <text evidence="14">Belongs to the methylthiotransferase family. MiaB subfamily.</text>
</comment>
<dbReference type="InterPro" id="IPR013848">
    <property type="entry name" value="Methylthiotransferase_N"/>
</dbReference>
<dbReference type="InterPro" id="IPR007197">
    <property type="entry name" value="rSAM"/>
</dbReference>
<sequence>MSKKLHIKTWGCQMNEYDSSKMADLLDASNGYTLTEEPEEADVLLLNTCSIREKAQEKVFHQLGRWKKLKANKPDLVIGVGGCVASQEGDAIRQRAPYVDIVFGPQTLHRLPVMIKQVQEGRGAQVDVSFPEIEKFDRLPDPRAEGATAFVSIMEGCSKYCSFCVVPYTRGEEVSRPLDDVLYEIAQLAQQGVREVNLLGQNVNAWRGATFDGGTCSFAELLRLVAAIDGIDRIRYTTSHPIEFTDDIIEVYKDTPELVSFLHLPVQSGSDRILTMMKRPHTILEYKSKLRRLRAARPDITISSDFIVGFPNETDEDFEATMKLIEEVGFDMSFSFIYSPRPGTPAADMPDDVDMEVKKARLARLQHAINNHALQIGRAMLGSTQRILVEGPSKLDPMQLRGRTENNRVVNFEGPHALIGGFADVAITEVMPNSLRGTFIRGESEMNLRVATAPSDILARRPDNVPDELGVAAFTPH</sequence>
<keyword evidence="9 14" id="KW-0411">Iron-sulfur</keyword>
<evidence type="ECO:0000256" key="4">
    <source>
        <dbReference type="ARBA" id="ARBA00022679"/>
    </source>
</evidence>
<dbReference type="EC" id="2.8.4.3" evidence="10 14"/>
<evidence type="ECO:0000256" key="10">
    <source>
        <dbReference type="ARBA" id="ARBA00033765"/>
    </source>
</evidence>
<dbReference type="SFLD" id="SFLDG01082">
    <property type="entry name" value="B12-binding_domain_containing"/>
    <property type="match status" value="1"/>
</dbReference>
<dbReference type="Pfam" id="PF04055">
    <property type="entry name" value="Radical_SAM"/>
    <property type="match status" value="1"/>
</dbReference>
<dbReference type="EMBL" id="PGGC01000080">
    <property type="protein sequence ID" value="PJG59057.1"/>
    <property type="molecule type" value="Genomic_DNA"/>
</dbReference>
<dbReference type="Pfam" id="PF00919">
    <property type="entry name" value="UPF0004"/>
    <property type="match status" value="1"/>
</dbReference>
<name>A0A2H9U4W1_9GAMM</name>
<evidence type="ECO:0000256" key="13">
    <source>
        <dbReference type="ARBA" id="ARBA00052587"/>
    </source>
</evidence>
<evidence type="ECO:0000256" key="3">
    <source>
        <dbReference type="ARBA" id="ARBA00022490"/>
    </source>
</evidence>
<feature type="domain" description="Radical SAM core" evidence="17">
    <location>
        <begin position="143"/>
        <end position="375"/>
    </location>
</feature>
<dbReference type="InterPro" id="IPR006463">
    <property type="entry name" value="MiaB_methiolase"/>
</dbReference>
<dbReference type="AlphaFoldDB" id="A0A2H9U4W1"/>
<dbReference type="SFLD" id="SFLDS00029">
    <property type="entry name" value="Radical_SAM"/>
    <property type="match status" value="1"/>
</dbReference>
<dbReference type="GO" id="GO:0051539">
    <property type="term" value="F:4 iron, 4 sulfur cluster binding"/>
    <property type="evidence" value="ECO:0007669"/>
    <property type="project" value="UniProtKB-UniRule"/>
</dbReference>
<keyword evidence="6 14" id="KW-0819">tRNA processing</keyword>
<keyword evidence="2 14" id="KW-0004">4Fe-4S</keyword>
<feature type="binding site" evidence="14">
    <location>
        <position position="161"/>
    </location>
    <ligand>
        <name>[4Fe-4S] cluster</name>
        <dbReference type="ChEBI" id="CHEBI:49883"/>
        <label>2</label>
        <note>4Fe-4S-S-AdoMet</note>
    </ligand>
</feature>
<dbReference type="InterPro" id="IPR038135">
    <property type="entry name" value="Methylthiotransferase_N_sf"/>
</dbReference>
<evidence type="ECO:0000256" key="5">
    <source>
        <dbReference type="ARBA" id="ARBA00022691"/>
    </source>
</evidence>
<dbReference type="PROSITE" id="PS51449">
    <property type="entry name" value="MTTASE_N"/>
    <property type="match status" value="1"/>
</dbReference>
<dbReference type="Pfam" id="PF01938">
    <property type="entry name" value="TRAM"/>
    <property type="match status" value="1"/>
</dbReference>
<comment type="catalytic activity">
    <reaction evidence="11">
        <text>N(6)-dimethylallyladenosine(37) in tRNA + (sulfur carrier)-SH + AH2 + S-adenosyl-L-methionine = 2-thio-N(6)-dimethylallyladenosine(37) in tRNA + (sulfur carrier)-H + 5'-deoxyadenosine + L-methionine + A + H(+)</text>
        <dbReference type="Rhea" id="RHEA:36339"/>
        <dbReference type="Rhea" id="RHEA-COMP:10375"/>
        <dbReference type="Rhea" id="RHEA-COMP:10377"/>
        <dbReference type="Rhea" id="RHEA-COMP:14737"/>
        <dbReference type="Rhea" id="RHEA-COMP:14739"/>
        <dbReference type="ChEBI" id="CHEBI:13193"/>
        <dbReference type="ChEBI" id="CHEBI:15378"/>
        <dbReference type="ChEBI" id="CHEBI:17319"/>
        <dbReference type="ChEBI" id="CHEBI:17499"/>
        <dbReference type="ChEBI" id="CHEBI:29917"/>
        <dbReference type="ChEBI" id="CHEBI:57844"/>
        <dbReference type="ChEBI" id="CHEBI:59789"/>
        <dbReference type="ChEBI" id="CHEBI:64428"/>
        <dbReference type="ChEBI" id="CHEBI:74415"/>
        <dbReference type="ChEBI" id="CHEBI:74416"/>
    </reaction>
    <physiologicalReaction direction="left-to-right" evidence="11">
        <dbReference type="Rhea" id="RHEA:36340"/>
    </physiologicalReaction>
</comment>
<dbReference type="PANTHER" id="PTHR43020">
    <property type="entry name" value="CDK5 REGULATORY SUBUNIT-ASSOCIATED PROTEIN 1"/>
    <property type="match status" value="1"/>
</dbReference>
<dbReference type="SFLD" id="SFLDF00273">
    <property type="entry name" value="(dimethylallyl)adenosine_tRNA"/>
    <property type="match status" value="1"/>
</dbReference>
<dbReference type="InterPro" id="IPR020612">
    <property type="entry name" value="Methylthiotransferase_CS"/>
</dbReference>
<feature type="domain" description="TRAM" evidence="15">
    <location>
        <begin position="378"/>
        <end position="441"/>
    </location>
</feature>
<gene>
    <name evidence="14" type="primary">miaB</name>
    <name evidence="18" type="ORF">CUC53_09225</name>
</gene>
<comment type="caution">
    <text evidence="18">The sequence shown here is derived from an EMBL/GenBank/DDBJ whole genome shotgun (WGS) entry which is preliminary data.</text>
</comment>
<proteinExistence type="inferred from homology"/>
<dbReference type="InterPro" id="IPR005839">
    <property type="entry name" value="Methylthiotransferase"/>
</dbReference>
<keyword evidence="5 14" id="KW-0949">S-adenosyl-L-methionine</keyword>
<dbReference type="PANTHER" id="PTHR43020:SF2">
    <property type="entry name" value="MITOCHONDRIAL TRNA METHYLTHIOTRANSFERASE CDK5RAP1"/>
    <property type="match status" value="1"/>
</dbReference>
<comment type="function">
    <text evidence="1 14">Catalyzes the methylthiolation of N6-(dimethylallyl)adenosine (i(6)A), leading to the formation of 2-methylthio-N6-(dimethylallyl)adenosine (ms(2)i(6)A) at position 37 in tRNAs that read codons beginning with uridine.</text>
</comment>
<evidence type="ECO:0000256" key="12">
    <source>
        <dbReference type="ARBA" id="ARBA00052380"/>
    </source>
</evidence>
<evidence type="ECO:0000313" key="19">
    <source>
        <dbReference type="Proteomes" id="UP000235861"/>
    </source>
</evidence>
<evidence type="ECO:0000256" key="9">
    <source>
        <dbReference type="ARBA" id="ARBA00023014"/>
    </source>
</evidence>
<comment type="subcellular location">
    <subcellularLocation>
        <location evidence="14">Cytoplasm</location>
    </subcellularLocation>
</comment>
<evidence type="ECO:0000256" key="1">
    <source>
        <dbReference type="ARBA" id="ARBA00003234"/>
    </source>
</evidence>
<evidence type="ECO:0000259" key="16">
    <source>
        <dbReference type="PROSITE" id="PS51449"/>
    </source>
</evidence>
<evidence type="ECO:0000256" key="14">
    <source>
        <dbReference type="HAMAP-Rule" id="MF_01864"/>
    </source>
</evidence>
<comment type="subunit">
    <text evidence="14">Monomer.</text>
</comment>
<dbReference type="PROSITE" id="PS01278">
    <property type="entry name" value="MTTASE_RADICAL"/>
    <property type="match status" value="1"/>
</dbReference>
<dbReference type="OrthoDB" id="9805215at2"/>
<evidence type="ECO:0000259" key="15">
    <source>
        <dbReference type="PROSITE" id="PS50926"/>
    </source>
</evidence>
<comment type="catalytic activity">
    <reaction evidence="13">
        <text>N(6)-dimethylallyladenosine(37) in tRNA + (sulfur carrier)-SH + AH2 + 2 S-adenosyl-L-methionine = 2-methylsulfanyl-N(6)-dimethylallyladenosine(37) in tRNA + (sulfur carrier)-H + 5'-deoxyadenosine + L-methionine + A + S-adenosyl-L-homocysteine + 2 H(+)</text>
        <dbReference type="Rhea" id="RHEA:37067"/>
        <dbReference type="Rhea" id="RHEA-COMP:10375"/>
        <dbReference type="Rhea" id="RHEA-COMP:10376"/>
        <dbReference type="Rhea" id="RHEA-COMP:14737"/>
        <dbReference type="Rhea" id="RHEA-COMP:14739"/>
        <dbReference type="ChEBI" id="CHEBI:13193"/>
        <dbReference type="ChEBI" id="CHEBI:15378"/>
        <dbReference type="ChEBI" id="CHEBI:17319"/>
        <dbReference type="ChEBI" id="CHEBI:17499"/>
        <dbReference type="ChEBI" id="CHEBI:29917"/>
        <dbReference type="ChEBI" id="CHEBI:57844"/>
        <dbReference type="ChEBI" id="CHEBI:57856"/>
        <dbReference type="ChEBI" id="CHEBI:59789"/>
        <dbReference type="ChEBI" id="CHEBI:64428"/>
        <dbReference type="ChEBI" id="CHEBI:74415"/>
        <dbReference type="ChEBI" id="CHEBI:74417"/>
        <dbReference type="EC" id="2.8.4.3"/>
    </reaction>
    <physiologicalReaction direction="left-to-right" evidence="13">
        <dbReference type="Rhea" id="RHEA:37068"/>
    </physiologicalReaction>
</comment>
<dbReference type="FunFam" id="3.80.30.20:FF:000001">
    <property type="entry name" value="tRNA-2-methylthio-N(6)-dimethylallyladenosine synthase 2"/>
    <property type="match status" value="1"/>
</dbReference>
<dbReference type="PROSITE" id="PS51918">
    <property type="entry name" value="RADICAL_SAM"/>
    <property type="match status" value="1"/>
</dbReference>